<reference evidence="10" key="1">
    <citation type="submission" date="2023-07" db="EMBL/GenBank/DDBJ databases">
        <authorList>
            <person name="Stuckert A."/>
        </authorList>
    </citation>
    <scope>NUCLEOTIDE SEQUENCE</scope>
</reference>
<sequence length="729" mass="80158">MAAMCEEFTLCGLLSGTEDRRQQHQQEDGLQGVEEAAEPDTVLVTDSGRTVTVCRTRGRWALLGGPAGSGITCPAVYNHSSGEFVVVQDEKVVRVWRVPDDVSLDKVFKATLSLTSVGSSVSRTMSPWSCFGGERCDIWTLYSQIHNKKLRRSWSRALSGGGQPLIVFITEQPPDWFVYTWRPAFSTCQRWKLPPATDSSRLLDYSAVIKNNLVSLVLLYSSGHVRHCEVPLSPSDQEGAPELLLSPLLQLPEAVDSGAVVILHDSYIATFTPSAAGQKDRLCIWNTSFQTLQDCKEFSRKTWLQLWSHAGKLYIPHAGSLLVLRFSCEASSLASALGKGKSAPGAVSIVNWEALTVTTDSLKPVADRRTPRAKKTPSSEEEPAPSLEVLQRAPEQQILSLVQRIWAVTDLARFQEAVSSAAQRLVTRCKNEPNFYPQGAFIKLLESGMLSYRCAELGAQLRMWRSSPDSAPVSPVSGFSYSLCPGLLPLCLEKQDLQGAQLCLEQLVDVPEGILCSCLKSFLSVGEDVISAAVLSTQSAAPYVQESGPSPAAAMDPVTQNGCSSPVVVEYSGDVPVKVPPRDEAQRCPVSLRRAVLLNSVLTSPFSERFLLPHLKDLTSEQVILLLRYLQYLYQKCSENLELSLPGEGRLSVTQVLDWMNLILDANFTVLVLLPKAKALLRSLQKYVRCQVKFFSELSAIEGSLSELQKLQTPQRGGGRYCIEVLELY</sequence>
<dbReference type="Proteomes" id="UP001176940">
    <property type="component" value="Unassembled WGS sequence"/>
</dbReference>
<keyword evidence="5" id="KW-0804">Transcription</keyword>
<organism evidence="10 11">
    <name type="scientific">Ranitomeya imitator</name>
    <name type="common">mimic poison frog</name>
    <dbReference type="NCBI Taxonomy" id="111125"/>
    <lineage>
        <taxon>Eukaryota</taxon>
        <taxon>Metazoa</taxon>
        <taxon>Chordata</taxon>
        <taxon>Craniata</taxon>
        <taxon>Vertebrata</taxon>
        <taxon>Euteleostomi</taxon>
        <taxon>Amphibia</taxon>
        <taxon>Batrachia</taxon>
        <taxon>Anura</taxon>
        <taxon>Neobatrachia</taxon>
        <taxon>Hyloidea</taxon>
        <taxon>Dendrobatidae</taxon>
        <taxon>Dendrobatinae</taxon>
        <taxon>Ranitomeya</taxon>
    </lineage>
</organism>
<keyword evidence="6" id="KW-0539">Nucleus</keyword>
<dbReference type="Pfam" id="PF20998">
    <property type="entry name" value="Nol11_C"/>
    <property type="match status" value="1"/>
</dbReference>
<feature type="domain" description="Nucleolar protein 11 N-terminal" evidence="8">
    <location>
        <begin position="154"/>
        <end position="326"/>
    </location>
</feature>
<evidence type="ECO:0000259" key="9">
    <source>
        <dbReference type="Pfam" id="PF20998"/>
    </source>
</evidence>
<dbReference type="InterPro" id="IPR048897">
    <property type="entry name" value="Nol11_C"/>
</dbReference>
<evidence type="ECO:0000256" key="7">
    <source>
        <dbReference type="SAM" id="MobiDB-lite"/>
    </source>
</evidence>
<evidence type="ECO:0000256" key="2">
    <source>
        <dbReference type="ARBA" id="ARBA00022552"/>
    </source>
</evidence>
<evidence type="ECO:0008006" key="12">
    <source>
        <dbReference type="Google" id="ProtNLM"/>
    </source>
</evidence>
<keyword evidence="11" id="KW-1185">Reference proteome</keyword>
<comment type="subcellular location">
    <subcellularLocation>
        <location evidence="1">Nucleus</location>
        <location evidence="1">Nucleolus</location>
    </subcellularLocation>
</comment>
<dbReference type="InterPro" id="IPR012584">
    <property type="entry name" value="NOL11_N"/>
</dbReference>
<dbReference type="Pfam" id="PF08168">
    <property type="entry name" value="NOL11_N"/>
    <property type="match status" value="2"/>
</dbReference>
<feature type="region of interest" description="Disordered" evidence="7">
    <location>
        <begin position="363"/>
        <end position="387"/>
    </location>
</feature>
<dbReference type="InterPro" id="IPR042859">
    <property type="entry name" value="NOL11"/>
</dbReference>
<evidence type="ECO:0000256" key="6">
    <source>
        <dbReference type="ARBA" id="ARBA00023242"/>
    </source>
</evidence>
<gene>
    <name evidence="10" type="ORF">RIMI_LOCUS15472720</name>
</gene>
<evidence type="ECO:0000313" key="11">
    <source>
        <dbReference type="Proteomes" id="UP001176940"/>
    </source>
</evidence>
<evidence type="ECO:0000256" key="1">
    <source>
        <dbReference type="ARBA" id="ARBA00004604"/>
    </source>
</evidence>
<evidence type="ECO:0000256" key="5">
    <source>
        <dbReference type="ARBA" id="ARBA00023163"/>
    </source>
</evidence>
<evidence type="ECO:0000256" key="3">
    <source>
        <dbReference type="ARBA" id="ARBA00023015"/>
    </source>
</evidence>
<feature type="domain" description="Nucleolar protein 11 N-terminal" evidence="8">
    <location>
        <begin position="1"/>
        <end position="113"/>
    </location>
</feature>
<evidence type="ECO:0000313" key="10">
    <source>
        <dbReference type="EMBL" id="CAJ0956268.1"/>
    </source>
</evidence>
<proteinExistence type="predicted"/>
<keyword evidence="2" id="KW-0698">rRNA processing</keyword>
<comment type="caution">
    <text evidence="10">The sequence shown here is derived from an EMBL/GenBank/DDBJ whole genome shotgun (WGS) entry which is preliminary data.</text>
</comment>
<feature type="domain" description="Nucleolar protein 11 C-terminal" evidence="9">
    <location>
        <begin position="480"/>
        <end position="729"/>
    </location>
</feature>
<accession>A0ABN9M183</accession>
<evidence type="ECO:0000256" key="4">
    <source>
        <dbReference type="ARBA" id="ARBA00023159"/>
    </source>
</evidence>
<dbReference type="PANTHER" id="PTHR15633:SF2">
    <property type="entry name" value="NUCLEOLAR PROTEIN 11"/>
    <property type="match status" value="1"/>
</dbReference>
<protein>
    <recommendedName>
        <fullName evidence="12">Nucleolar protein 11</fullName>
    </recommendedName>
</protein>
<keyword evidence="4" id="KW-0010">Activator</keyword>
<dbReference type="EMBL" id="CAUEEQ010041679">
    <property type="protein sequence ID" value="CAJ0956268.1"/>
    <property type="molecule type" value="Genomic_DNA"/>
</dbReference>
<evidence type="ECO:0000259" key="8">
    <source>
        <dbReference type="Pfam" id="PF08168"/>
    </source>
</evidence>
<keyword evidence="3" id="KW-0805">Transcription regulation</keyword>
<dbReference type="PANTHER" id="PTHR15633">
    <property type="entry name" value="NUCLEOLAR PROTEIN 11"/>
    <property type="match status" value="1"/>
</dbReference>
<name>A0ABN9M183_9NEOB</name>